<dbReference type="AlphaFoldDB" id="A0A379G9C2"/>
<evidence type="ECO:0000256" key="3">
    <source>
        <dbReference type="ARBA" id="ARBA00023237"/>
    </source>
</evidence>
<dbReference type="Gene3D" id="2.170.130.10">
    <property type="entry name" value="TonB-dependent receptor, plug domain"/>
    <property type="match status" value="1"/>
</dbReference>
<dbReference type="InterPro" id="IPR008969">
    <property type="entry name" value="CarboxyPept-like_regulatory"/>
</dbReference>
<dbReference type="Gene3D" id="2.40.170.20">
    <property type="entry name" value="TonB-dependent receptor, beta-barrel domain"/>
    <property type="match status" value="1"/>
</dbReference>
<sequence>MSKWILFFIVFINTQTICGQNIKLSGKITDTQGKTISMATLVVKDSLETTITRAYSDSTGNFSIEVMPYKALSFSVSCLGYTDYTHKFNGDDKDISINVILDSAATDLAEVVVTSKTPLTHRKIDRIVFDAQKLNAVASNFMDILKQTPGIIVQDDVISMISKGKIIFLLNGRELKMDMKGLVAFLSSQPSGNLHQIEVMTTPPAKYSAEGNAGIINFVTKKIQNNYFGGYLTNQLSIKERLYDGINCSMQYKKNQLEAYISVGKGLGTMQTDSKTYIYYPLETWSTTNNKLKSNNYFLLTAGVDYGLTKNSALGAIITYNNMYPDADKKTATSISSRTGDNSKYFETLTDFDSKYHRTSANLHYLGNNIINKDGSINVNIDYLNYSINDHIKLQTTYDESLGYLNRPKTDINVYQGKVDLELPIGNVTLSGGAAYSQSKTDNRTNYDYITNDYDLNDHFVYREQIFATYADIRYKLSDKLETKIGLRGEYGVLDGNSLKLNSHTRNNQFDFFPTVFLNYSWNDNNSLSMSVSSRINRPSYVDINPFTTYIDSHTIQTGNPKLLPEKAYSVELGYTWRDLSLSASAMWKNRVIASHTFIDNSKKLTTITIDNIMKKQMYSLDVSYYFDKVVWFDSSISGSVYTLISKPMDGYNFENISQTSVFLYINNNIYFNRQKTLMANLWGQYQAKERDIVGESPSRYRIDFGLKYFLFGKKLSVGIEYQNMLASHTKSIIKSNDITYIYDYKPYRVLKISISYQFGKKLNVRPKKFGINTNRL</sequence>
<dbReference type="GO" id="GO:0009279">
    <property type="term" value="C:cell outer membrane"/>
    <property type="evidence" value="ECO:0007669"/>
    <property type="project" value="UniProtKB-SubCell"/>
</dbReference>
<dbReference type="Pfam" id="PF14905">
    <property type="entry name" value="OMP_b-brl_3"/>
    <property type="match status" value="1"/>
</dbReference>
<dbReference type="RefSeq" id="WP_115084028.1">
    <property type="nucleotide sequence ID" value="NZ_UGTP01000002.1"/>
</dbReference>
<gene>
    <name evidence="5" type="ORF">NCTC13043_02108</name>
</gene>
<dbReference type="OrthoDB" id="905812at2"/>
<evidence type="ECO:0000256" key="2">
    <source>
        <dbReference type="ARBA" id="ARBA00023136"/>
    </source>
</evidence>
<dbReference type="InterPro" id="IPR041700">
    <property type="entry name" value="OMP_b-brl_3"/>
</dbReference>
<dbReference type="Pfam" id="PF13715">
    <property type="entry name" value="CarbopepD_reg_2"/>
    <property type="match status" value="1"/>
</dbReference>
<protein>
    <submittedName>
        <fullName evidence="5">Outer membrane cobalamin receptor protein</fullName>
    </submittedName>
</protein>
<feature type="domain" description="Outer membrane protein beta-barrel" evidence="4">
    <location>
        <begin position="372"/>
        <end position="757"/>
    </location>
</feature>
<evidence type="ECO:0000313" key="6">
    <source>
        <dbReference type="Proteomes" id="UP000254235"/>
    </source>
</evidence>
<evidence type="ECO:0000259" key="4">
    <source>
        <dbReference type="Pfam" id="PF14905"/>
    </source>
</evidence>
<dbReference type="InterPro" id="IPR037066">
    <property type="entry name" value="Plug_dom_sf"/>
</dbReference>
<dbReference type="SUPFAM" id="SSF49464">
    <property type="entry name" value="Carboxypeptidase regulatory domain-like"/>
    <property type="match status" value="1"/>
</dbReference>
<evidence type="ECO:0000256" key="1">
    <source>
        <dbReference type="ARBA" id="ARBA00004442"/>
    </source>
</evidence>
<dbReference type="GeneID" id="78571746"/>
<keyword evidence="3" id="KW-0998">Cell outer membrane</keyword>
<name>A0A379G9C2_9BACT</name>
<proteinExistence type="predicted"/>
<dbReference type="PANTHER" id="PTHR40980:SF4">
    <property type="entry name" value="TONB-DEPENDENT RECEPTOR-LIKE BETA-BARREL DOMAIN-CONTAINING PROTEIN"/>
    <property type="match status" value="1"/>
</dbReference>
<reference evidence="5 6" key="1">
    <citation type="submission" date="2018-06" db="EMBL/GenBank/DDBJ databases">
        <authorList>
            <consortium name="Pathogen Informatics"/>
            <person name="Doyle S."/>
        </authorList>
    </citation>
    <scope>NUCLEOTIDE SEQUENCE [LARGE SCALE GENOMIC DNA]</scope>
    <source>
        <strain evidence="5 6">NCTC13043</strain>
    </source>
</reference>
<dbReference type="PANTHER" id="PTHR40980">
    <property type="entry name" value="PLUG DOMAIN-CONTAINING PROTEIN"/>
    <property type="match status" value="1"/>
</dbReference>
<dbReference type="EMBL" id="UGTP01000002">
    <property type="protein sequence ID" value="SUC37618.1"/>
    <property type="molecule type" value="Genomic_DNA"/>
</dbReference>
<organism evidence="5 6">
    <name type="scientific">Prevotella pallens</name>
    <dbReference type="NCBI Taxonomy" id="60133"/>
    <lineage>
        <taxon>Bacteria</taxon>
        <taxon>Pseudomonadati</taxon>
        <taxon>Bacteroidota</taxon>
        <taxon>Bacteroidia</taxon>
        <taxon>Bacteroidales</taxon>
        <taxon>Prevotellaceae</taxon>
        <taxon>Prevotella</taxon>
    </lineage>
</organism>
<comment type="subcellular location">
    <subcellularLocation>
        <location evidence="1">Cell outer membrane</location>
    </subcellularLocation>
</comment>
<keyword evidence="5" id="KW-0675">Receptor</keyword>
<dbReference type="InterPro" id="IPR036942">
    <property type="entry name" value="Beta-barrel_TonB_sf"/>
</dbReference>
<dbReference type="Proteomes" id="UP000254235">
    <property type="component" value="Unassembled WGS sequence"/>
</dbReference>
<keyword evidence="2" id="KW-0472">Membrane</keyword>
<dbReference type="SUPFAM" id="SSF56935">
    <property type="entry name" value="Porins"/>
    <property type="match status" value="1"/>
</dbReference>
<accession>A0A379G9C2</accession>
<evidence type="ECO:0000313" key="5">
    <source>
        <dbReference type="EMBL" id="SUC37618.1"/>
    </source>
</evidence>